<evidence type="ECO:0000313" key="1">
    <source>
        <dbReference type="EMBL" id="MCL9817858.1"/>
    </source>
</evidence>
<dbReference type="EMBL" id="JAKRVX010000006">
    <property type="protein sequence ID" value="MCL9817858.1"/>
    <property type="molecule type" value="Genomic_DNA"/>
</dbReference>
<comment type="caution">
    <text evidence="1">The sequence shown here is derived from an EMBL/GenBank/DDBJ whole genome shotgun (WGS) entry which is preliminary data.</text>
</comment>
<name>A0AAE3K9A4_9EURY</name>
<organism evidence="1 2">
    <name type="scientific">Natronocalculus amylovorans</name>
    <dbReference type="NCBI Taxonomy" id="2917812"/>
    <lineage>
        <taxon>Archaea</taxon>
        <taxon>Methanobacteriati</taxon>
        <taxon>Methanobacteriota</taxon>
        <taxon>Stenosarchaea group</taxon>
        <taxon>Halobacteria</taxon>
        <taxon>Halobacteriales</taxon>
        <taxon>Haloferacaceae</taxon>
        <taxon>Natronocalculus</taxon>
    </lineage>
</organism>
<protein>
    <submittedName>
        <fullName evidence="1">DUF5785 family protein</fullName>
    </submittedName>
</protein>
<keyword evidence="2" id="KW-1185">Reference proteome</keyword>
<gene>
    <name evidence="1" type="ORF">AArcSt2_13000</name>
</gene>
<dbReference type="Proteomes" id="UP001203207">
    <property type="component" value="Unassembled WGS sequence"/>
</dbReference>
<proteinExistence type="predicted"/>
<reference evidence="1" key="1">
    <citation type="journal article" date="2022" name="Syst. Appl. Microbiol.">
        <title>Natronocalculus amylovorans gen. nov., sp. nov., and Natranaeroarchaeum aerophilus sp. nov., dominant culturable amylolytic natronoarchaea from hypersaline soda lakes in southwestern Siberia.</title>
        <authorList>
            <person name="Sorokin D.Y."/>
            <person name="Elcheninov A.G."/>
            <person name="Khizhniak T.V."/>
            <person name="Koenen M."/>
            <person name="Bale N.J."/>
            <person name="Damste J.S.S."/>
            <person name="Kublanov I.V."/>
        </authorList>
    </citation>
    <scope>NUCLEOTIDE SEQUENCE</scope>
    <source>
        <strain evidence="1">AArc-St2</strain>
    </source>
</reference>
<accession>A0AAE3K9A4</accession>
<dbReference type="InterPro" id="IPR043903">
    <property type="entry name" value="DUF5785"/>
</dbReference>
<dbReference type="AlphaFoldDB" id="A0AAE3K9A4"/>
<reference evidence="1" key="2">
    <citation type="submission" date="2022-02" db="EMBL/GenBank/DDBJ databases">
        <authorList>
            <person name="Elcheninov A.G."/>
            <person name="Sorokin D.Y."/>
            <person name="Kublanov I.V."/>
        </authorList>
    </citation>
    <scope>NUCLEOTIDE SEQUENCE</scope>
    <source>
        <strain evidence="1">AArc-St2</strain>
    </source>
</reference>
<evidence type="ECO:0000313" key="2">
    <source>
        <dbReference type="Proteomes" id="UP001203207"/>
    </source>
</evidence>
<dbReference type="Pfam" id="PF19098">
    <property type="entry name" value="DUF5785"/>
    <property type="match status" value="1"/>
</dbReference>
<sequence>MDWPHDPDGEKGSEGGRNYGHAIIAKKIDEQEDFPLNKDEFVTEYGDDPVRIDYETVVSVREIFEEVPEAEFEDFVELHQALGRAMRRGGYWFYEGADEFVRTRG</sequence>
<dbReference type="RefSeq" id="WP_174654110.1">
    <property type="nucleotide sequence ID" value="NZ_JAKRVX010000006.1"/>
</dbReference>